<dbReference type="GeneID" id="9044832"/>
<dbReference type="PRINTS" id="PR00706">
    <property type="entry name" value="PYROGLUPTASE"/>
</dbReference>
<protein>
    <submittedName>
        <fullName evidence="6">Pyrrolidone-carboxylate peptidase, putative</fullName>
    </submittedName>
</protein>
<evidence type="ECO:0000256" key="3">
    <source>
        <dbReference type="ARBA" id="ARBA00022670"/>
    </source>
</evidence>
<evidence type="ECO:0000256" key="5">
    <source>
        <dbReference type="ARBA" id="ARBA00022807"/>
    </source>
</evidence>
<evidence type="ECO:0000256" key="2">
    <source>
        <dbReference type="ARBA" id="ARBA00022490"/>
    </source>
</evidence>
<sequence length="213" mass="23217">MSADGASKGVHILLTGFGPFSGVEENPTQAVAEALENAEDKHIGTCSDYEVFSSAVEVSVEECERVSMAMSKKAEELSKARNVLLLHMGVDAQCDHLKLERTAHNVATFRVPDVRGAQLSGREILPGQPEKLQTSVSVEAIVGACQERGCRVEVSDDAGRYLCNYIFFHSLANMEGRALFLHLPSFSVLPEEKQCAMVKEILDVVAIQCENSF</sequence>
<dbReference type="PIRSF" id="PIRSF015592">
    <property type="entry name" value="Prld-crbxl_pptds"/>
    <property type="match status" value="1"/>
</dbReference>
<reference evidence="6 7" key="1">
    <citation type="submission" date="2008-07" db="EMBL/GenBank/DDBJ databases">
        <authorList>
            <person name="El-Sayed N."/>
            <person name="Caler E."/>
            <person name="Inman J."/>
            <person name="Amedeo P."/>
            <person name="Hass B."/>
            <person name="Wortman J."/>
        </authorList>
    </citation>
    <scope>NUCLEOTIDE SEQUENCE [LARGE SCALE GENOMIC DNA]</scope>
    <source>
        <strain evidence="7">ATCC 50983 / TXsc</strain>
    </source>
</reference>
<dbReference type="SUPFAM" id="SSF53182">
    <property type="entry name" value="Pyrrolidone carboxyl peptidase (pyroglutamate aminopeptidase)"/>
    <property type="match status" value="1"/>
</dbReference>
<keyword evidence="7" id="KW-1185">Reference proteome</keyword>
<dbReference type="GO" id="GO:0016920">
    <property type="term" value="F:pyroglutamyl-peptidase activity"/>
    <property type="evidence" value="ECO:0007669"/>
    <property type="project" value="InterPro"/>
</dbReference>
<keyword evidence="4" id="KW-0378">Hydrolase</keyword>
<proteinExistence type="inferred from homology"/>
<dbReference type="InterPro" id="IPR000816">
    <property type="entry name" value="Peptidase_C15"/>
</dbReference>
<gene>
    <name evidence="6" type="ORF">Pmar_PMAR018275</name>
</gene>
<evidence type="ECO:0000256" key="1">
    <source>
        <dbReference type="ARBA" id="ARBA00006641"/>
    </source>
</evidence>
<evidence type="ECO:0000313" key="6">
    <source>
        <dbReference type="EMBL" id="EEQ99157.1"/>
    </source>
</evidence>
<dbReference type="InterPro" id="IPR036440">
    <property type="entry name" value="Peptidase_C15-like_sf"/>
</dbReference>
<dbReference type="AlphaFoldDB" id="C5LVN4"/>
<accession>C5LVN4</accession>
<keyword evidence="3" id="KW-0645">Protease</keyword>
<dbReference type="OrthoDB" id="407146at2759"/>
<evidence type="ECO:0000313" key="7">
    <source>
        <dbReference type="Proteomes" id="UP000007800"/>
    </source>
</evidence>
<organism evidence="7">
    <name type="scientific">Perkinsus marinus (strain ATCC 50983 / TXsc)</name>
    <dbReference type="NCBI Taxonomy" id="423536"/>
    <lineage>
        <taxon>Eukaryota</taxon>
        <taxon>Sar</taxon>
        <taxon>Alveolata</taxon>
        <taxon>Perkinsozoa</taxon>
        <taxon>Perkinsea</taxon>
        <taxon>Perkinsida</taxon>
        <taxon>Perkinsidae</taxon>
        <taxon>Perkinsus</taxon>
    </lineage>
</organism>
<dbReference type="Proteomes" id="UP000007800">
    <property type="component" value="Unassembled WGS sequence"/>
</dbReference>
<dbReference type="PANTHER" id="PTHR23402">
    <property type="entry name" value="PROTEASE FAMILY C15 PYROGLUTAMYL-PEPTIDASE I-RELATED"/>
    <property type="match status" value="1"/>
</dbReference>
<dbReference type="InParanoid" id="C5LVN4"/>
<keyword evidence="2" id="KW-0963">Cytoplasm</keyword>
<dbReference type="EMBL" id="GG685971">
    <property type="protein sequence ID" value="EEQ99157.1"/>
    <property type="molecule type" value="Genomic_DNA"/>
</dbReference>
<dbReference type="Pfam" id="PF01470">
    <property type="entry name" value="Peptidase_C15"/>
    <property type="match status" value="1"/>
</dbReference>
<dbReference type="PANTHER" id="PTHR23402:SF1">
    <property type="entry name" value="PYROGLUTAMYL-PEPTIDASE I"/>
    <property type="match status" value="1"/>
</dbReference>
<comment type="similarity">
    <text evidence="1">Belongs to the peptidase C15 family.</text>
</comment>
<evidence type="ECO:0000256" key="4">
    <source>
        <dbReference type="ARBA" id="ARBA00022801"/>
    </source>
</evidence>
<dbReference type="OMA" id="PGRFVCN"/>
<dbReference type="GO" id="GO:0005829">
    <property type="term" value="C:cytosol"/>
    <property type="evidence" value="ECO:0007669"/>
    <property type="project" value="InterPro"/>
</dbReference>
<dbReference type="GO" id="GO:0006508">
    <property type="term" value="P:proteolysis"/>
    <property type="evidence" value="ECO:0007669"/>
    <property type="project" value="UniProtKB-KW"/>
</dbReference>
<dbReference type="Gene3D" id="3.40.630.20">
    <property type="entry name" value="Peptidase C15, pyroglutamyl peptidase I-like"/>
    <property type="match status" value="1"/>
</dbReference>
<dbReference type="RefSeq" id="XP_002766440.1">
    <property type="nucleotide sequence ID" value="XM_002766394.1"/>
</dbReference>
<dbReference type="InterPro" id="IPR016125">
    <property type="entry name" value="Peptidase_C15-like"/>
</dbReference>
<name>C5LVN4_PERM5</name>
<keyword evidence="5" id="KW-0788">Thiol protease</keyword>